<dbReference type="PANTHER" id="PTHR43798">
    <property type="entry name" value="MONOACYLGLYCEROL LIPASE"/>
    <property type="match status" value="1"/>
</dbReference>
<accession>A0ABR7MDH1</accession>
<protein>
    <submittedName>
        <fullName evidence="3">Alpha/beta hydrolase</fullName>
    </submittedName>
</protein>
<feature type="domain" description="AB hydrolase-1" evidence="2">
    <location>
        <begin position="34"/>
        <end position="270"/>
    </location>
</feature>
<evidence type="ECO:0000313" key="4">
    <source>
        <dbReference type="Proteomes" id="UP000765802"/>
    </source>
</evidence>
<evidence type="ECO:0000259" key="2">
    <source>
        <dbReference type="Pfam" id="PF00561"/>
    </source>
</evidence>
<dbReference type="Pfam" id="PF00561">
    <property type="entry name" value="Abhydrolase_1"/>
    <property type="match status" value="1"/>
</dbReference>
<dbReference type="EMBL" id="MBUA01000030">
    <property type="protein sequence ID" value="MBC6492997.1"/>
    <property type="molecule type" value="Genomic_DNA"/>
</dbReference>
<name>A0ABR7MDH1_9BACT</name>
<dbReference type="SUPFAM" id="SSF53474">
    <property type="entry name" value="alpha/beta-Hydrolases"/>
    <property type="match status" value="1"/>
</dbReference>
<dbReference type="InterPro" id="IPR029058">
    <property type="entry name" value="AB_hydrolase_fold"/>
</dbReference>
<dbReference type="PANTHER" id="PTHR43798:SF31">
    <property type="entry name" value="AB HYDROLASE SUPERFAMILY PROTEIN YCLE"/>
    <property type="match status" value="1"/>
</dbReference>
<evidence type="ECO:0000313" key="3">
    <source>
        <dbReference type="EMBL" id="MBC6492997.1"/>
    </source>
</evidence>
<dbReference type="RefSeq" id="WP_187258316.1">
    <property type="nucleotide sequence ID" value="NZ_JBHULF010000005.1"/>
</dbReference>
<evidence type="ECO:0000256" key="1">
    <source>
        <dbReference type="ARBA" id="ARBA00022801"/>
    </source>
</evidence>
<dbReference type="InterPro" id="IPR050266">
    <property type="entry name" value="AB_hydrolase_sf"/>
</dbReference>
<reference evidence="3 4" key="1">
    <citation type="submission" date="2016-07" db="EMBL/GenBank/DDBJ databases">
        <title>Genome analysis of Flavihumibacter stibioxidans YS-17.</title>
        <authorList>
            <person name="Shi K."/>
            <person name="Han Y."/>
            <person name="Wang G."/>
        </authorList>
    </citation>
    <scope>NUCLEOTIDE SEQUENCE [LARGE SCALE GENOMIC DNA]</scope>
    <source>
        <strain evidence="3 4">YS-17</strain>
    </source>
</reference>
<comment type="caution">
    <text evidence="3">The sequence shown here is derived from an EMBL/GenBank/DDBJ whole genome shotgun (WGS) entry which is preliminary data.</text>
</comment>
<dbReference type="Proteomes" id="UP000765802">
    <property type="component" value="Unassembled WGS sequence"/>
</dbReference>
<keyword evidence="1 3" id="KW-0378">Hydrolase</keyword>
<dbReference type="InterPro" id="IPR000073">
    <property type="entry name" value="AB_hydrolase_1"/>
</dbReference>
<sequence>MIANRTGAVEIDGFHLNYSIEGEGQPILVVGSMLYYSRTFAAELKEKFRFIFIDHRGFVPPPRPEPGLEAYGLDRILDDIETIRRKLQLQDFIILGHSGHAFMALEYAKKYPGNVKGVVLVAVSPSYSTENHALADLFFDTLANADRKKKLSESMASLPAMIEADPDHRFVSYCLAAGPKSWMDADFDASPLWEGIYTNMPMIDFMWGIVFRDIDITENLDRFDKPVLLILGKYDFLTGPPELWEGPSKKFKELTIEIFENSAHCPQYEESKLFEQVLLEWSSQV</sequence>
<proteinExistence type="predicted"/>
<gene>
    <name evidence="3" type="ORF">BC349_18225</name>
</gene>
<dbReference type="Gene3D" id="3.40.50.1820">
    <property type="entry name" value="alpha/beta hydrolase"/>
    <property type="match status" value="1"/>
</dbReference>
<organism evidence="3 4">
    <name type="scientific">Flavihumibacter stibioxidans</name>
    <dbReference type="NCBI Taxonomy" id="1834163"/>
    <lineage>
        <taxon>Bacteria</taxon>
        <taxon>Pseudomonadati</taxon>
        <taxon>Bacteroidota</taxon>
        <taxon>Chitinophagia</taxon>
        <taxon>Chitinophagales</taxon>
        <taxon>Chitinophagaceae</taxon>
        <taxon>Flavihumibacter</taxon>
    </lineage>
</organism>
<dbReference type="GO" id="GO:0016787">
    <property type="term" value="F:hydrolase activity"/>
    <property type="evidence" value="ECO:0007669"/>
    <property type="project" value="UniProtKB-KW"/>
</dbReference>
<keyword evidence="4" id="KW-1185">Reference proteome</keyword>